<name>A0AAV3YQV0_9GAST</name>
<evidence type="ECO:0000313" key="3">
    <source>
        <dbReference type="Proteomes" id="UP000735302"/>
    </source>
</evidence>
<sequence length="121" mass="13395">MRGHVMAPHFSLSSRATDVRPKDNSDAPTSSRLGVRSSKEREYFKTCIVGHVNCCLQCGSTLNLWCEEASTRAWKRAAVSISASSRFGNQIPRDDRYSGLQAKWRRTGTAAESGAFEVSPR</sequence>
<feature type="region of interest" description="Disordered" evidence="1">
    <location>
        <begin position="1"/>
        <end position="37"/>
    </location>
</feature>
<comment type="caution">
    <text evidence="2">The sequence shown here is derived from an EMBL/GenBank/DDBJ whole genome shotgun (WGS) entry which is preliminary data.</text>
</comment>
<proteinExistence type="predicted"/>
<keyword evidence="3" id="KW-1185">Reference proteome</keyword>
<accession>A0AAV3YQV0</accession>
<evidence type="ECO:0000313" key="2">
    <source>
        <dbReference type="EMBL" id="GFN84717.1"/>
    </source>
</evidence>
<protein>
    <submittedName>
        <fullName evidence="2">Uncharacterized protein</fullName>
    </submittedName>
</protein>
<dbReference type="EMBL" id="BLXT01001321">
    <property type="protein sequence ID" value="GFN84717.1"/>
    <property type="molecule type" value="Genomic_DNA"/>
</dbReference>
<reference evidence="2 3" key="1">
    <citation type="journal article" date="2021" name="Elife">
        <title>Chloroplast acquisition without the gene transfer in kleptoplastic sea slugs, Plakobranchus ocellatus.</title>
        <authorList>
            <person name="Maeda T."/>
            <person name="Takahashi S."/>
            <person name="Yoshida T."/>
            <person name="Shimamura S."/>
            <person name="Takaki Y."/>
            <person name="Nagai Y."/>
            <person name="Toyoda A."/>
            <person name="Suzuki Y."/>
            <person name="Arimoto A."/>
            <person name="Ishii H."/>
            <person name="Satoh N."/>
            <person name="Nishiyama T."/>
            <person name="Hasebe M."/>
            <person name="Maruyama T."/>
            <person name="Minagawa J."/>
            <person name="Obokata J."/>
            <person name="Shigenobu S."/>
        </authorList>
    </citation>
    <scope>NUCLEOTIDE SEQUENCE [LARGE SCALE GENOMIC DNA]</scope>
</reference>
<evidence type="ECO:0000256" key="1">
    <source>
        <dbReference type="SAM" id="MobiDB-lite"/>
    </source>
</evidence>
<dbReference type="AlphaFoldDB" id="A0AAV3YQV0"/>
<dbReference type="Proteomes" id="UP000735302">
    <property type="component" value="Unassembled WGS sequence"/>
</dbReference>
<gene>
    <name evidence="2" type="ORF">PoB_001122300</name>
</gene>
<organism evidence="2 3">
    <name type="scientific">Plakobranchus ocellatus</name>
    <dbReference type="NCBI Taxonomy" id="259542"/>
    <lineage>
        <taxon>Eukaryota</taxon>
        <taxon>Metazoa</taxon>
        <taxon>Spiralia</taxon>
        <taxon>Lophotrochozoa</taxon>
        <taxon>Mollusca</taxon>
        <taxon>Gastropoda</taxon>
        <taxon>Heterobranchia</taxon>
        <taxon>Euthyneura</taxon>
        <taxon>Panpulmonata</taxon>
        <taxon>Sacoglossa</taxon>
        <taxon>Placobranchoidea</taxon>
        <taxon>Plakobranchidae</taxon>
        <taxon>Plakobranchus</taxon>
    </lineage>
</organism>